<evidence type="ECO:0000256" key="2">
    <source>
        <dbReference type="SAM" id="MobiDB-lite"/>
    </source>
</evidence>
<dbReference type="PANTHER" id="PTHR30203:SF24">
    <property type="entry name" value="BLR4935 PROTEIN"/>
    <property type="match status" value="1"/>
</dbReference>
<feature type="region of interest" description="Disordered" evidence="2">
    <location>
        <begin position="60"/>
        <end position="79"/>
    </location>
</feature>
<dbReference type="Proteomes" id="UP000318704">
    <property type="component" value="Chromosome"/>
</dbReference>
<dbReference type="AlphaFoldDB" id="A0A517VQG8"/>
<sequence>MAKLYYDFFGVLSERSRQKQVRFADFAVRLIFFACLLFSFSSCSHFEQYAEKESGIVSPQPPLAAKTTARKTKAPNDSGKLPAIELVESEWQEFDETQDTRSSESQIERVALNTPLVPPDSTKEKGTTWSSGKKSYSLTELELMASEYNPTLAQASAVVGKACGIQTQVGKRPNPIVGYFGDEIGDQGTAGRQGAFISQTFITGDKLRLNELVAEKDVQETSWQYEAQRMRVKNDVSSRYYETLGAQRRIELANELLKVAEDGLKVTQQLFKAQQASRADILQSKIQLNEVQIIQQNAVLAFEASWKRLVNIIGLPDLVQGRLTGNLEEQFSPISDWDIVYNELVSKSPELQAAYYRVQRAWSQIERQQVQAKPNLQTQVGIGHDYQTGSEIVNAQLGVFLPIFNQNEGNIAIASSDYHRALKDAERIELNLRDRLTSVYRNHQQAAQQVNRFQKEILPSAKENLELTNEGYRQGEFEFLRVLTARRTFFEATQSYVSSLIALRQAEIGISGLLLTGGLNAVPDISQGAGGTTQRGQALNGQ</sequence>
<comment type="similarity">
    <text evidence="1">Belongs to the outer membrane factor (OMF) (TC 1.B.17) family.</text>
</comment>
<dbReference type="SUPFAM" id="SSF56954">
    <property type="entry name" value="Outer membrane efflux proteins (OEP)"/>
    <property type="match status" value="1"/>
</dbReference>
<evidence type="ECO:0000256" key="1">
    <source>
        <dbReference type="ARBA" id="ARBA00007613"/>
    </source>
</evidence>
<reference evidence="3 4" key="1">
    <citation type="submission" date="2019-03" db="EMBL/GenBank/DDBJ databases">
        <title>Deep-cultivation of Planctomycetes and their phenomic and genomic characterization uncovers novel biology.</title>
        <authorList>
            <person name="Wiegand S."/>
            <person name="Jogler M."/>
            <person name="Boedeker C."/>
            <person name="Pinto D."/>
            <person name="Vollmers J."/>
            <person name="Rivas-Marin E."/>
            <person name="Kohn T."/>
            <person name="Peeters S.H."/>
            <person name="Heuer A."/>
            <person name="Rast P."/>
            <person name="Oberbeckmann S."/>
            <person name="Bunk B."/>
            <person name="Jeske O."/>
            <person name="Meyerdierks A."/>
            <person name="Storesund J.E."/>
            <person name="Kallscheuer N."/>
            <person name="Luecker S."/>
            <person name="Lage O.M."/>
            <person name="Pohl T."/>
            <person name="Merkel B.J."/>
            <person name="Hornburger P."/>
            <person name="Mueller R.-W."/>
            <person name="Bruemmer F."/>
            <person name="Labrenz M."/>
            <person name="Spormann A.M."/>
            <person name="Op den Camp H."/>
            <person name="Overmann J."/>
            <person name="Amann R."/>
            <person name="Jetten M.S.M."/>
            <person name="Mascher T."/>
            <person name="Medema M.H."/>
            <person name="Devos D.P."/>
            <person name="Kaster A.-K."/>
            <person name="Ovreas L."/>
            <person name="Rohde M."/>
            <person name="Galperin M.Y."/>
            <person name="Jogler C."/>
        </authorList>
    </citation>
    <scope>NUCLEOTIDE SEQUENCE [LARGE SCALE GENOMIC DNA]</scope>
    <source>
        <strain evidence="3 4">V144</strain>
    </source>
</reference>
<dbReference type="Pfam" id="PF02321">
    <property type="entry name" value="OEP"/>
    <property type="match status" value="2"/>
</dbReference>
<accession>A0A517VQG8</accession>
<dbReference type="InterPro" id="IPR010131">
    <property type="entry name" value="MdtP/NodT-like"/>
</dbReference>
<protein>
    <submittedName>
        <fullName evidence="3">Cobalt-zinc-cadmium resistance protein CzcC</fullName>
    </submittedName>
</protein>
<dbReference type="RefSeq" id="WP_144981195.1">
    <property type="nucleotide sequence ID" value="NZ_CP037920.1"/>
</dbReference>
<evidence type="ECO:0000313" key="3">
    <source>
        <dbReference type="EMBL" id="QDT95190.1"/>
    </source>
</evidence>
<dbReference type="PANTHER" id="PTHR30203">
    <property type="entry name" value="OUTER MEMBRANE CATION EFFLUX PROTEIN"/>
    <property type="match status" value="1"/>
</dbReference>
<dbReference type="GO" id="GO:0015562">
    <property type="term" value="F:efflux transmembrane transporter activity"/>
    <property type="evidence" value="ECO:0007669"/>
    <property type="project" value="InterPro"/>
</dbReference>
<dbReference type="KEGG" id="gaw:V144x_06300"/>
<dbReference type="EMBL" id="CP037920">
    <property type="protein sequence ID" value="QDT95190.1"/>
    <property type="molecule type" value="Genomic_DNA"/>
</dbReference>
<gene>
    <name evidence="3" type="primary">czcC_1</name>
    <name evidence="3" type="ORF">V144x_06300</name>
</gene>
<organism evidence="3 4">
    <name type="scientific">Gimesia aquarii</name>
    <dbReference type="NCBI Taxonomy" id="2527964"/>
    <lineage>
        <taxon>Bacteria</taxon>
        <taxon>Pseudomonadati</taxon>
        <taxon>Planctomycetota</taxon>
        <taxon>Planctomycetia</taxon>
        <taxon>Planctomycetales</taxon>
        <taxon>Planctomycetaceae</taxon>
        <taxon>Gimesia</taxon>
    </lineage>
</organism>
<proteinExistence type="inferred from homology"/>
<dbReference type="Gene3D" id="1.20.1600.10">
    <property type="entry name" value="Outer membrane efflux proteins (OEP)"/>
    <property type="match status" value="1"/>
</dbReference>
<name>A0A517VQG8_9PLAN</name>
<dbReference type="InterPro" id="IPR003423">
    <property type="entry name" value="OMP_efflux"/>
</dbReference>
<evidence type="ECO:0000313" key="4">
    <source>
        <dbReference type="Proteomes" id="UP000318704"/>
    </source>
</evidence>